<organism evidence="1 2">
    <name type="scientific">Phytophthora fragariaefolia</name>
    <dbReference type="NCBI Taxonomy" id="1490495"/>
    <lineage>
        <taxon>Eukaryota</taxon>
        <taxon>Sar</taxon>
        <taxon>Stramenopiles</taxon>
        <taxon>Oomycota</taxon>
        <taxon>Peronosporomycetes</taxon>
        <taxon>Peronosporales</taxon>
        <taxon>Peronosporaceae</taxon>
        <taxon>Phytophthora</taxon>
    </lineage>
</organism>
<dbReference type="EMBL" id="BSXT01004463">
    <property type="protein sequence ID" value="GMF57967.1"/>
    <property type="molecule type" value="Genomic_DNA"/>
</dbReference>
<evidence type="ECO:0000313" key="1">
    <source>
        <dbReference type="EMBL" id="GMF57967.1"/>
    </source>
</evidence>
<dbReference type="AlphaFoldDB" id="A0A9W6YBQ8"/>
<reference evidence="1" key="1">
    <citation type="submission" date="2023-04" db="EMBL/GenBank/DDBJ databases">
        <title>Phytophthora fragariaefolia NBRC 109709.</title>
        <authorList>
            <person name="Ichikawa N."/>
            <person name="Sato H."/>
            <person name="Tonouchi N."/>
        </authorList>
    </citation>
    <scope>NUCLEOTIDE SEQUENCE</scope>
    <source>
        <strain evidence="1">NBRC 109709</strain>
    </source>
</reference>
<evidence type="ECO:0000313" key="2">
    <source>
        <dbReference type="Proteomes" id="UP001165121"/>
    </source>
</evidence>
<comment type="caution">
    <text evidence="1">The sequence shown here is derived from an EMBL/GenBank/DDBJ whole genome shotgun (WGS) entry which is preliminary data.</text>
</comment>
<name>A0A9W6YBQ8_9STRA</name>
<keyword evidence="2" id="KW-1185">Reference proteome</keyword>
<gene>
    <name evidence="1" type="ORF">Pfra01_002485500</name>
</gene>
<accession>A0A9W6YBQ8</accession>
<proteinExistence type="predicted"/>
<protein>
    <submittedName>
        <fullName evidence="1">Unnamed protein product</fullName>
    </submittedName>
</protein>
<sequence>MSSTSNSGVDSAGSERAKSALTQSASSVVAALGFADISAHAPQVSAFPSCLSVAGAQAVLPMTIATSPGALSRVEEDLDAAPSAFPAVTKPAINSNCVADAVRSGKSRKAGKTTIVHDTSHDTRISPRFWTCYNGKPYGDS</sequence>
<dbReference type="Proteomes" id="UP001165121">
    <property type="component" value="Unassembled WGS sequence"/>
</dbReference>